<organism evidence="1 2">
    <name type="scientific">Acipenser ruthenus</name>
    <name type="common">Sterlet sturgeon</name>
    <dbReference type="NCBI Taxonomy" id="7906"/>
    <lineage>
        <taxon>Eukaryota</taxon>
        <taxon>Metazoa</taxon>
        <taxon>Chordata</taxon>
        <taxon>Craniata</taxon>
        <taxon>Vertebrata</taxon>
        <taxon>Euteleostomi</taxon>
        <taxon>Actinopterygii</taxon>
        <taxon>Chondrostei</taxon>
        <taxon>Acipenseriformes</taxon>
        <taxon>Acipenseridae</taxon>
        <taxon>Acipenser</taxon>
    </lineage>
</organism>
<dbReference type="AlphaFoldDB" id="A0A444U052"/>
<gene>
    <name evidence="1" type="ORF">EOD39_2586</name>
</gene>
<evidence type="ECO:0000313" key="2">
    <source>
        <dbReference type="Proteomes" id="UP000289886"/>
    </source>
</evidence>
<comment type="caution">
    <text evidence="1">The sequence shown here is derived from an EMBL/GenBank/DDBJ whole genome shotgun (WGS) entry which is preliminary data.</text>
</comment>
<keyword evidence="2" id="KW-1185">Reference proteome</keyword>
<evidence type="ECO:0000313" key="1">
    <source>
        <dbReference type="EMBL" id="RXM28530.1"/>
    </source>
</evidence>
<protein>
    <submittedName>
        <fullName evidence="1">Uncharacterized protein</fullName>
    </submittedName>
</protein>
<reference evidence="1 2" key="1">
    <citation type="submission" date="2019-01" db="EMBL/GenBank/DDBJ databases">
        <title>Draft Genome and Complete Hox-Cluster Characterization of the Sterlet Sturgeon (Acipenser ruthenus).</title>
        <authorList>
            <person name="Wei Q."/>
        </authorList>
    </citation>
    <scope>NUCLEOTIDE SEQUENCE [LARGE SCALE GENOMIC DNA]</scope>
    <source>
        <strain evidence="1">WHYD16114868_AA</strain>
        <tissue evidence="1">Blood</tissue>
    </source>
</reference>
<name>A0A444U052_ACIRT</name>
<dbReference type="Proteomes" id="UP000289886">
    <property type="component" value="Unassembled WGS sequence"/>
</dbReference>
<accession>A0A444U052</accession>
<dbReference type="EMBL" id="SCEB01215631">
    <property type="protein sequence ID" value="RXM28530.1"/>
    <property type="molecule type" value="Genomic_DNA"/>
</dbReference>
<proteinExistence type="predicted"/>
<sequence length="123" mass="13896">MGSKRPEGGLYRWASLYIATRGNCELVDPKVTDPLRSYPCAQVTKPTLYCPGAKVTDPTRSDLQSVLCPLLLPSAFPHDPLLERWLHPHPVAMCQERPDNVFMVFLMILCFSSSLKEEEESLF</sequence>